<sequence>MLSSMETTFVLDALEHALWARRPSGTIHHSDKGSQYVSLAYTQRLQEAELLASTGGLTAPSLHRLKRRAPPLKCYERRLYQRSLYIHTADT</sequence>
<geneLocation type="plasmid" evidence="2">
    <name>unnamed</name>
</geneLocation>
<dbReference type="SUPFAM" id="SSF53098">
    <property type="entry name" value="Ribonuclease H-like"/>
    <property type="match status" value="1"/>
</dbReference>
<keyword evidence="2" id="KW-0614">Plasmid</keyword>
<dbReference type="GO" id="GO:0015074">
    <property type="term" value="P:DNA integration"/>
    <property type="evidence" value="ECO:0007669"/>
    <property type="project" value="InterPro"/>
</dbReference>
<accession>A0A0E3H164</accession>
<feature type="domain" description="Integrase catalytic" evidence="1">
    <location>
        <begin position="4"/>
        <end position="54"/>
    </location>
</feature>
<dbReference type="Pfam" id="PF00665">
    <property type="entry name" value="rve"/>
    <property type="match status" value="1"/>
</dbReference>
<protein>
    <submittedName>
        <fullName evidence="2">Transposase</fullName>
    </submittedName>
</protein>
<dbReference type="InterPro" id="IPR012337">
    <property type="entry name" value="RNaseH-like_sf"/>
</dbReference>
<dbReference type="EMBL" id="KJ716874">
    <property type="protein sequence ID" value="AKA87277.1"/>
    <property type="molecule type" value="Genomic_DNA"/>
</dbReference>
<evidence type="ECO:0000259" key="1">
    <source>
        <dbReference type="Pfam" id="PF00665"/>
    </source>
</evidence>
<organism evidence="2">
    <name type="scientific">Escherichia coli</name>
    <dbReference type="NCBI Taxonomy" id="562"/>
    <lineage>
        <taxon>Bacteria</taxon>
        <taxon>Pseudomonadati</taxon>
        <taxon>Pseudomonadota</taxon>
        <taxon>Gammaproteobacteria</taxon>
        <taxon>Enterobacterales</taxon>
        <taxon>Enterobacteriaceae</taxon>
        <taxon>Escherichia</taxon>
    </lineage>
</organism>
<reference evidence="2" key="1">
    <citation type="journal article" date="2015" name="Int. J. Med. Microbiol.">
        <title>Heterogenic virulence in a diarrheagenic Escherichia coli: evidence for an EPEC expressing heat-labile toxin of ETEC.</title>
        <authorList>
            <person name="Dutta S."/>
            <person name="Pazhani G.P."/>
            <person name="Nataro J.P."/>
            <person name="Ramamurthy T."/>
        </authorList>
    </citation>
    <scope>NUCLEOTIDE SEQUENCE</scope>
    <source>
        <strain evidence="2">639</strain>
        <plasmid evidence="2">unnamed</plasmid>
    </source>
</reference>
<name>A0A0E3H164_ECOLX</name>
<evidence type="ECO:0000313" key="2">
    <source>
        <dbReference type="EMBL" id="AKA87277.1"/>
    </source>
</evidence>
<proteinExistence type="predicted"/>
<dbReference type="AlphaFoldDB" id="A0A0E3H164"/>
<dbReference type="InterPro" id="IPR001584">
    <property type="entry name" value="Integrase_cat-core"/>
</dbReference>